<keyword evidence="1" id="KW-0472">Membrane</keyword>
<evidence type="ECO:0000313" key="4">
    <source>
        <dbReference type="Proteomes" id="UP000013232"/>
    </source>
</evidence>
<dbReference type="AlphaFoldDB" id="N6YTL6"/>
<dbReference type="PANTHER" id="PTHR42736">
    <property type="entry name" value="PROTEIN-GLUTAMINE GAMMA-GLUTAMYLTRANSFERASE"/>
    <property type="match status" value="1"/>
</dbReference>
<dbReference type="InterPro" id="IPR021878">
    <property type="entry name" value="TgpA_N"/>
</dbReference>
<dbReference type="Proteomes" id="UP000013232">
    <property type="component" value="Unassembled WGS sequence"/>
</dbReference>
<dbReference type="RefSeq" id="WP_004342420.1">
    <property type="nucleotide sequence ID" value="NZ_AMXE01000073.1"/>
</dbReference>
<dbReference type="Pfam" id="PF01841">
    <property type="entry name" value="Transglut_core"/>
    <property type="match status" value="1"/>
</dbReference>
<dbReference type="InterPro" id="IPR038765">
    <property type="entry name" value="Papain-like_cys_pep_sf"/>
</dbReference>
<evidence type="ECO:0000259" key="2">
    <source>
        <dbReference type="SMART" id="SM00460"/>
    </source>
</evidence>
<dbReference type="OrthoDB" id="9804872at2"/>
<feature type="transmembrane region" description="Helical" evidence="1">
    <location>
        <begin position="143"/>
        <end position="163"/>
    </location>
</feature>
<feature type="domain" description="Transglutaminase-like" evidence="2">
    <location>
        <begin position="413"/>
        <end position="484"/>
    </location>
</feature>
<keyword evidence="1" id="KW-1133">Transmembrane helix</keyword>
<dbReference type="SUPFAM" id="SSF54001">
    <property type="entry name" value="Cysteine proteinases"/>
    <property type="match status" value="1"/>
</dbReference>
<keyword evidence="4" id="KW-1185">Reference proteome</keyword>
<protein>
    <submittedName>
        <fullName evidence="3">Transglutaminase</fullName>
    </submittedName>
</protein>
<dbReference type="STRING" id="1123367.GCA_000621305_00902"/>
<dbReference type="InterPro" id="IPR052901">
    <property type="entry name" value="Bact_TGase-like"/>
</dbReference>
<dbReference type="InterPro" id="IPR002931">
    <property type="entry name" value="Transglutaminase-like"/>
</dbReference>
<comment type="caution">
    <text evidence="3">The sequence shown here is derived from an EMBL/GenBank/DDBJ whole genome shotgun (WGS) entry which is preliminary data.</text>
</comment>
<dbReference type="Pfam" id="PF13559">
    <property type="entry name" value="DUF4129"/>
    <property type="match status" value="1"/>
</dbReference>
<name>N6YTL6_THAL4</name>
<dbReference type="Pfam" id="PF11992">
    <property type="entry name" value="TgpA_N"/>
    <property type="match status" value="1"/>
</dbReference>
<dbReference type="Gene3D" id="3.10.620.30">
    <property type="match status" value="1"/>
</dbReference>
<evidence type="ECO:0000256" key="1">
    <source>
        <dbReference type="SAM" id="Phobius"/>
    </source>
</evidence>
<dbReference type="eggNOG" id="COG1305">
    <property type="taxonomic scope" value="Bacteria"/>
</dbReference>
<keyword evidence="1" id="KW-0812">Transmembrane</keyword>
<gene>
    <name evidence="3" type="ORF">C666_15130</name>
</gene>
<dbReference type="InterPro" id="IPR025403">
    <property type="entry name" value="TgpA-like_C"/>
</dbReference>
<dbReference type="EMBL" id="AMXE01000073">
    <property type="protein sequence ID" value="ENO85513.1"/>
    <property type="molecule type" value="Genomic_DNA"/>
</dbReference>
<organism evidence="3 4">
    <name type="scientific">Thauera linaloolentis (strain DSM 12138 / JCM 21573 / CCUG 41526 / CIP 105981 / IAM 15112 / NBRC 102519 / 47Lol)</name>
    <dbReference type="NCBI Taxonomy" id="1123367"/>
    <lineage>
        <taxon>Bacteria</taxon>
        <taxon>Pseudomonadati</taxon>
        <taxon>Pseudomonadota</taxon>
        <taxon>Betaproteobacteria</taxon>
        <taxon>Rhodocyclales</taxon>
        <taxon>Zoogloeaceae</taxon>
        <taxon>Thauera</taxon>
    </lineage>
</organism>
<accession>N6YTL6</accession>
<dbReference type="SMART" id="SM00460">
    <property type="entry name" value="TGc"/>
    <property type="match status" value="1"/>
</dbReference>
<feature type="transmembrane region" description="Helical" evidence="1">
    <location>
        <begin position="554"/>
        <end position="576"/>
    </location>
</feature>
<evidence type="ECO:0000313" key="3">
    <source>
        <dbReference type="EMBL" id="ENO85513.1"/>
    </source>
</evidence>
<proteinExistence type="predicted"/>
<sequence length="662" mass="72579">MIAAWLRKRRAARRGAAFGAALGRRQGNWLLGAAALTMAPHAGWLPAWITGLCAMLLVWRGLLLLRGSQAPPQPVLLLLTVAAAIGVRAEFGHFFGKDPGVALLALLLGLKLLEIRAARDIRATVMLCFFLQLAVFFEDQSLPIAALALCASLLALAALVSLADPHGRDREHLRVASLLMVQGLPFMLVLFVLFPRIEGPLWGLPADAFGGRTGLSESMSPGSISALSQSGDIAFRADFADEPPPRRQRYWRGPVLTQFDGRNWRAASHAAEATTPFYTPSGERIDYTLTLEPHDKRWLLALDFPGPANAPLRHTSDFQLLGRRPVQSRIRLDLSAYPDTAVGRSETASNLAAARQLPSGFNPRTLALAAAFAADAESHGQILQRAIAHLRDAGLIYTLRPPLLGRDSVDEFLFDTKRGFCEHFASAFTVLMRAAGVPARVVTGYQGGETNPVDGNLVVRQLDAHAWSEVWLADRGWVRIDPTYLAAPRRIDDGLAAALPAGEALPFTLRARNDWLRGMRLRWEALSNAWNQRVLGYNPDRQRALLSRLGLDDAWALAGALAAGAGMLFLGLFLWANRKQTATDPIDRAWQELSVRLAVRGLARHPWEGPHDYARRVSSAIPELAAVMQAIGEDYARLRYGPHTDEVRLAALKRKIKAIRLP</sequence>
<dbReference type="PANTHER" id="PTHR42736:SF1">
    <property type="entry name" value="PROTEIN-GLUTAMINE GAMMA-GLUTAMYLTRANSFERASE"/>
    <property type="match status" value="1"/>
</dbReference>
<reference evidence="3 4" key="1">
    <citation type="submission" date="2012-09" db="EMBL/GenBank/DDBJ databases">
        <title>Draft Genome Sequences of 6 Strains from Genus Thauera.</title>
        <authorList>
            <person name="Liu B."/>
            <person name="Shapleigh J.P."/>
            <person name="Frostegard A.H."/>
        </authorList>
    </citation>
    <scope>NUCLEOTIDE SEQUENCE [LARGE SCALE GENOMIC DNA]</scope>
    <source>
        <strain evidence="4">47Lol / DSM 12138</strain>
    </source>
</reference>
<feature type="transmembrane region" description="Helical" evidence="1">
    <location>
        <begin position="43"/>
        <end position="63"/>
    </location>
</feature>
<feature type="transmembrane region" description="Helical" evidence="1">
    <location>
        <begin position="175"/>
        <end position="194"/>
    </location>
</feature>